<evidence type="ECO:0000313" key="3">
    <source>
        <dbReference type="Proteomes" id="UP000799537"/>
    </source>
</evidence>
<dbReference type="RefSeq" id="XP_033669742.1">
    <property type="nucleotide sequence ID" value="XM_033812194.1"/>
</dbReference>
<dbReference type="AlphaFoldDB" id="A0A6A6CQ96"/>
<gene>
    <name evidence="2" type="ORF">M409DRAFT_52854</name>
</gene>
<dbReference type="GeneID" id="54565466"/>
<dbReference type="Proteomes" id="UP000799537">
    <property type="component" value="Unassembled WGS sequence"/>
</dbReference>
<organism evidence="2 3">
    <name type="scientific">Zasmidium cellare ATCC 36951</name>
    <dbReference type="NCBI Taxonomy" id="1080233"/>
    <lineage>
        <taxon>Eukaryota</taxon>
        <taxon>Fungi</taxon>
        <taxon>Dikarya</taxon>
        <taxon>Ascomycota</taxon>
        <taxon>Pezizomycotina</taxon>
        <taxon>Dothideomycetes</taxon>
        <taxon>Dothideomycetidae</taxon>
        <taxon>Mycosphaerellales</taxon>
        <taxon>Mycosphaerellaceae</taxon>
        <taxon>Zasmidium</taxon>
    </lineage>
</organism>
<feature type="region of interest" description="Disordered" evidence="1">
    <location>
        <begin position="308"/>
        <end position="334"/>
    </location>
</feature>
<sequence length="565" mass="62534">MRKLQSYYDGALLQMFESLASFPIGWDYFRFGRLSLAIQVNCEEACSNGLHELLPSKKPRTKAVSNSLRSSLGYYFNGPTDQFPMSDSGQVAHDALSLGFWSERIETTARRRTNSVNFDLVSSEPPTLSTNDKDLPKKERSNRPFERSYHRNRGFIVLENMVATFPYEPGAFASLFAVTRDTIPLDPLEVPSEPTLQEKVLDQDGGISLRPPSSNYDRSIRSPSTRSEIRPKTSGPEEGWNEHDFSNIQMYPIGSAGCSSIEQPTLQHIDTCMTIQGLNNERFRPVGPLDHDLIKDLQVNGSHDDATLKSSYLGGEAKSQAGSEEGNDNDYMDTLEESDQNADEYITRAQQINAKDVDISHRHASDDQRPDPEQQIRDSAEIAGAVYEGRLDTGSSQMTRHVFEPDQVAHLGLSPVDQFPERATDVAGKTSHKDGRTAWGGRSNLGIELEHLSSETGPDQPGQSNAQITLTSKHKTVFLGPMVETSNDFKSNQTAVATRFSVLLSFEIPASFSSNSSGSQTSILLHRNLLIARQPTQTSRQGKLAPRLSYLDELSAQLASGTCCF</sequence>
<feature type="region of interest" description="Disordered" evidence="1">
    <location>
        <begin position="200"/>
        <end position="243"/>
    </location>
</feature>
<keyword evidence="3" id="KW-1185">Reference proteome</keyword>
<feature type="compositionally biased region" description="Basic and acidic residues" evidence="1">
    <location>
        <begin position="131"/>
        <end position="146"/>
    </location>
</feature>
<protein>
    <submittedName>
        <fullName evidence="2">Uncharacterized protein</fullName>
    </submittedName>
</protein>
<dbReference type="OrthoDB" id="10672595at2759"/>
<feature type="region of interest" description="Disordered" evidence="1">
    <location>
        <begin position="352"/>
        <end position="375"/>
    </location>
</feature>
<feature type="compositionally biased region" description="Basic and acidic residues" evidence="1">
    <location>
        <begin position="355"/>
        <end position="375"/>
    </location>
</feature>
<proteinExistence type="predicted"/>
<dbReference type="EMBL" id="ML993589">
    <property type="protein sequence ID" value="KAF2168853.1"/>
    <property type="molecule type" value="Genomic_DNA"/>
</dbReference>
<evidence type="ECO:0000256" key="1">
    <source>
        <dbReference type="SAM" id="MobiDB-lite"/>
    </source>
</evidence>
<evidence type="ECO:0000313" key="2">
    <source>
        <dbReference type="EMBL" id="KAF2168853.1"/>
    </source>
</evidence>
<feature type="compositionally biased region" description="Acidic residues" evidence="1">
    <location>
        <begin position="325"/>
        <end position="334"/>
    </location>
</feature>
<feature type="compositionally biased region" description="Polar residues" evidence="1">
    <location>
        <begin position="211"/>
        <end position="226"/>
    </location>
</feature>
<reference evidence="2" key="1">
    <citation type="journal article" date="2020" name="Stud. Mycol.">
        <title>101 Dothideomycetes genomes: a test case for predicting lifestyles and emergence of pathogens.</title>
        <authorList>
            <person name="Haridas S."/>
            <person name="Albert R."/>
            <person name="Binder M."/>
            <person name="Bloem J."/>
            <person name="Labutti K."/>
            <person name="Salamov A."/>
            <person name="Andreopoulos B."/>
            <person name="Baker S."/>
            <person name="Barry K."/>
            <person name="Bills G."/>
            <person name="Bluhm B."/>
            <person name="Cannon C."/>
            <person name="Castanera R."/>
            <person name="Culley D."/>
            <person name="Daum C."/>
            <person name="Ezra D."/>
            <person name="Gonzalez J."/>
            <person name="Henrissat B."/>
            <person name="Kuo A."/>
            <person name="Liang C."/>
            <person name="Lipzen A."/>
            <person name="Lutzoni F."/>
            <person name="Magnuson J."/>
            <person name="Mondo S."/>
            <person name="Nolan M."/>
            <person name="Ohm R."/>
            <person name="Pangilinan J."/>
            <person name="Park H.-J."/>
            <person name="Ramirez L."/>
            <person name="Alfaro M."/>
            <person name="Sun H."/>
            <person name="Tritt A."/>
            <person name="Yoshinaga Y."/>
            <person name="Zwiers L.-H."/>
            <person name="Turgeon B."/>
            <person name="Goodwin S."/>
            <person name="Spatafora J."/>
            <person name="Crous P."/>
            <person name="Grigoriev I."/>
        </authorList>
    </citation>
    <scope>NUCLEOTIDE SEQUENCE</scope>
    <source>
        <strain evidence="2">ATCC 36951</strain>
    </source>
</reference>
<name>A0A6A6CQ96_ZASCE</name>
<feature type="region of interest" description="Disordered" evidence="1">
    <location>
        <begin position="117"/>
        <end position="146"/>
    </location>
</feature>
<accession>A0A6A6CQ96</accession>